<dbReference type="eggNOG" id="COG2315">
    <property type="taxonomic scope" value="Bacteria"/>
</dbReference>
<dbReference type="PANTHER" id="PTHR35145">
    <property type="entry name" value="CYTOPLASMIC PROTEIN-RELATED"/>
    <property type="match status" value="1"/>
</dbReference>
<dbReference type="HOGENOM" id="CLU_105851_3_0_9"/>
<dbReference type="PANTHER" id="PTHR35145:SF1">
    <property type="entry name" value="CYTOPLASMIC PROTEIN"/>
    <property type="match status" value="1"/>
</dbReference>
<sequence>MKWNLKEDLTEHEGETILSNIEGFSFYIVSATKEKGLEIIVLDEFNERYTLFDVETTGSSIAQALREEAGEIATKWIHPLQGELSATKEKWTDWIHCNIVPFSSQPFKRSSATMFRVEEQGKCYALMTEIPFHKLGVASEERVLILNVKIDPDTKEKLLTNEGFFEVYHMNKKHWISIALNVCTDEALIKECIYFSYKCVAKKDNSLLSKRGSL</sequence>
<evidence type="ECO:0000313" key="1">
    <source>
        <dbReference type="EMBL" id="EEW36896.1"/>
    </source>
</evidence>
<name>C8NGR9_9LACT</name>
<comment type="caution">
    <text evidence="1">The sequence shown here is derived from an EMBL/GenBank/DDBJ whole genome shotgun (WGS) entry which is preliminary data.</text>
</comment>
<dbReference type="Pfam" id="PF04237">
    <property type="entry name" value="YjbR"/>
    <property type="match status" value="1"/>
</dbReference>
<reference evidence="1 2" key="1">
    <citation type="submission" date="2009-08" db="EMBL/GenBank/DDBJ databases">
        <authorList>
            <person name="Muzny D."/>
            <person name="Qin X."/>
            <person name="Deng J."/>
            <person name="Jiang H."/>
            <person name="Liu Y."/>
            <person name="Qu J."/>
            <person name="Song X.-Z."/>
            <person name="Zhang L."/>
            <person name="Thornton R."/>
            <person name="Coyle M."/>
            <person name="Francisco L."/>
            <person name="Jackson L."/>
            <person name="Javaid M."/>
            <person name="Korchina V."/>
            <person name="Kovar C."/>
            <person name="Mata R."/>
            <person name="Mathew T."/>
            <person name="Ngo R."/>
            <person name="Nguyen L."/>
            <person name="Nguyen N."/>
            <person name="Okwuonu G."/>
            <person name="Ongeri F."/>
            <person name="Pham C."/>
            <person name="Simmons D."/>
            <person name="Wilczek-Boney K."/>
            <person name="Hale W."/>
            <person name="Jakkamsetti A."/>
            <person name="Pham P."/>
            <person name="Ruth R."/>
            <person name="San Lucas F."/>
            <person name="Warren J."/>
            <person name="Zhang J."/>
            <person name="Zhao Z."/>
            <person name="Zhou C."/>
            <person name="Zhu D."/>
            <person name="Lee S."/>
            <person name="Bess C."/>
            <person name="Blankenburg K."/>
            <person name="Forbes L."/>
            <person name="Fu Q."/>
            <person name="Gubbala S."/>
            <person name="Hirani K."/>
            <person name="Jayaseelan J.C."/>
            <person name="Lara F."/>
            <person name="Munidasa M."/>
            <person name="Palculict T."/>
            <person name="Patil S."/>
            <person name="Pu L.-L."/>
            <person name="Saada N."/>
            <person name="Tang L."/>
            <person name="Weissenberger G."/>
            <person name="Zhu Y."/>
            <person name="Hemphill L."/>
            <person name="Shang Y."/>
            <person name="Youmans B."/>
            <person name="Ayvaz T."/>
            <person name="Ross M."/>
            <person name="Santibanez J."/>
            <person name="Aqrawi P."/>
            <person name="Gross S."/>
            <person name="Joshi V."/>
            <person name="Fowler G."/>
            <person name="Nazareth L."/>
            <person name="Reid J."/>
            <person name="Worley K."/>
            <person name="Petrosino J."/>
            <person name="Highlander S."/>
            <person name="Gibbs R."/>
        </authorList>
    </citation>
    <scope>NUCLEOTIDE SEQUENCE [LARGE SCALE GENOMIC DNA]</scope>
    <source>
        <strain evidence="1 2">ATCC 49175</strain>
    </source>
</reference>
<protein>
    <recommendedName>
        <fullName evidence="3">MmcQ family protein</fullName>
    </recommendedName>
</protein>
<dbReference type="InterPro" id="IPR058532">
    <property type="entry name" value="YjbR/MT2646/Rv2570-like"/>
</dbReference>
<dbReference type="RefSeq" id="WP_005607282.1">
    <property type="nucleotide sequence ID" value="NZ_CP102283.1"/>
</dbReference>
<dbReference type="AlphaFoldDB" id="C8NGR9"/>
<dbReference type="SUPFAM" id="SSF142906">
    <property type="entry name" value="YjbR-like"/>
    <property type="match status" value="1"/>
</dbReference>
<evidence type="ECO:0000313" key="2">
    <source>
        <dbReference type="Proteomes" id="UP000005926"/>
    </source>
</evidence>
<dbReference type="GeneID" id="78411870"/>
<gene>
    <name evidence="1" type="ORF">HMPREF0444_1114</name>
</gene>
<proteinExistence type="predicted"/>
<dbReference type="Gene3D" id="3.90.1150.30">
    <property type="match status" value="1"/>
</dbReference>
<dbReference type="Proteomes" id="UP000005926">
    <property type="component" value="Unassembled WGS sequence"/>
</dbReference>
<dbReference type="InterPro" id="IPR007351">
    <property type="entry name" value="YjbR"/>
</dbReference>
<organism evidence="1 2">
    <name type="scientific">Granulicatella adiacens ATCC 49175</name>
    <dbReference type="NCBI Taxonomy" id="638301"/>
    <lineage>
        <taxon>Bacteria</taxon>
        <taxon>Bacillati</taxon>
        <taxon>Bacillota</taxon>
        <taxon>Bacilli</taxon>
        <taxon>Lactobacillales</taxon>
        <taxon>Carnobacteriaceae</taxon>
        <taxon>Granulicatella</taxon>
    </lineage>
</organism>
<dbReference type="EMBL" id="ACKZ01000020">
    <property type="protein sequence ID" value="EEW36896.1"/>
    <property type="molecule type" value="Genomic_DNA"/>
</dbReference>
<dbReference type="STRING" id="638301.HMPREF0444_1114"/>
<evidence type="ECO:0008006" key="3">
    <source>
        <dbReference type="Google" id="ProtNLM"/>
    </source>
</evidence>
<keyword evidence="2" id="KW-1185">Reference proteome</keyword>
<accession>C8NGR9</accession>
<dbReference type="InterPro" id="IPR038056">
    <property type="entry name" value="YjbR-like_sf"/>
</dbReference>